<keyword evidence="4" id="KW-1185">Reference proteome</keyword>
<dbReference type="SUPFAM" id="SSF53474">
    <property type="entry name" value="alpha/beta-Hydrolases"/>
    <property type="match status" value="1"/>
</dbReference>
<evidence type="ECO:0000256" key="1">
    <source>
        <dbReference type="ARBA" id="ARBA00022801"/>
    </source>
</evidence>
<feature type="domain" description="Alpha/beta hydrolase fold-3" evidence="2">
    <location>
        <begin position="127"/>
        <end position="348"/>
    </location>
</feature>
<name>A0A2V5JD17_9EURO</name>
<dbReference type="Gene3D" id="3.40.50.1820">
    <property type="entry name" value="alpha/beta hydrolase"/>
    <property type="match status" value="2"/>
</dbReference>
<sequence>MDFSNPQHLQQATKRLRDAYLQTARTVPISTQQAASLREEPVSGPVWVTKFTVAPSSHDNSRALLLQLIDQANDKGVTYNRPRDAPLACEWTGHRSEAGKDTPETAGLSDQEKFLRLDAETKQPLAILYLYGGSLVLNGPANYRRSAGTLAKATAAKVLMVRQRLAPQHPFPAALLDAFQAYLTLLAPPPGAPHAPVPPESIVLLRLQRQNATITFHGHNLSPELPAGMALLSPVADITNAFPSYERNACWDIFPVPVEKLPYLESDHPPCDAWPAHPPRAHVYCEAGMLAHPLVSPVAADWTGSCPLWLASGQEQLVDATRVLARTAHAQGVSVVLQEYEAMPHIFFQVHRDAPQTRKLMADWVKTILAFARKKKIPSVAATIRARDLVAEPMDFETLVPWTQAEVRGMMWQKTRDYKVPAHHRELRSAL</sequence>
<dbReference type="InterPro" id="IPR013094">
    <property type="entry name" value="AB_hydrolase_3"/>
</dbReference>
<evidence type="ECO:0000313" key="4">
    <source>
        <dbReference type="Proteomes" id="UP000248817"/>
    </source>
</evidence>
<organism evidence="3 4">
    <name type="scientific">Aspergillus indologenus CBS 114.80</name>
    <dbReference type="NCBI Taxonomy" id="1450541"/>
    <lineage>
        <taxon>Eukaryota</taxon>
        <taxon>Fungi</taxon>
        <taxon>Dikarya</taxon>
        <taxon>Ascomycota</taxon>
        <taxon>Pezizomycotina</taxon>
        <taxon>Eurotiomycetes</taxon>
        <taxon>Eurotiomycetidae</taxon>
        <taxon>Eurotiales</taxon>
        <taxon>Aspergillaceae</taxon>
        <taxon>Aspergillus</taxon>
        <taxon>Aspergillus subgen. Circumdati</taxon>
    </lineage>
</organism>
<dbReference type="PANTHER" id="PTHR48081:SF7">
    <property type="entry name" value="ALPHA_BETA HYDROLASE FOLD-3 DOMAIN-CONTAINING PROTEIN"/>
    <property type="match status" value="1"/>
</dbReference>
<evidence type="ECO:0000259" key="2">
    <source>
        <dbReference type="Pfam" id="PF07859"/>
    </source>
</evidence>
<dbReference type="PANTHER" id="PTHR48081">
    <property type="entry name" value="AB HYDROLASE SUPERFAMILY PROTEIN C4A8.06C"/>
    <property type="match status" value="1"/>
</dbReference>
<proteinExistence type="predicted"/>
<dbReference type="Proteomes" id="UP000248817">
    <property type="component" value="Unassembled WGS sequence"/>
</dbReference>
<dbReference type="InterPro" id="IPR050300">
    <property type="entry name" value="GDXG_lipolytic_enzyme"/>
</dbReference>
<accession>A0A2V5JD17</accession>
<evidence type="ECO:0000313" key="3">
    <source>
        <dbReference type="EMBL" id="PYI33456.1"/>
    </source>
</evidence>
<dbReference type="EMBL" id="KZ825484">
    <property type="protein sequence ID" value="PYI33456.1"/>
    <property type="molecule type" value="Genomic_DNA"/>
</dbReference>
<gene>
    <name evidence="3" type="ORF">BP00DRAFT_470519</name>
</gene>
<dbReference type="InterPro" id="IPR029058">
    <property type="entry name" value="AB_hydrolase_fold"/>
</dbReference>
<reference evidence="3 4" key="1">
    <citation type="submission" date="2018-02" db="EMBL/GenBank/DDBJ databases">
        <title>The genomes of Aspergillus section Nigri reveals drivers in fungal speciation.</title>
        <authorList>
            <consortium name="DOE Joint Genome Institute"/>
            <person name="Vesth T.C."/>
            <person name="Nybo J."/>
            <person name="Theobald S."/>
            <person name="Brandl J."/>
            <person name="Frisvad J.C."/>
            <person name="Nielsen K.F."/>
            <person name="Lyhne E.K."/>
            <person name="Kogle M.E."/>
            <person name="Kuo A."/>
            <person name="Riley R."/>
            <person name="Clum A."/>
            <person name="Nolan M."/>
            <person name="Lipzen A."/>
            <person name="Salamov A."/>
            <person name="Henrissat B."/>
            <person name="Wiebenga A."/>
            <person name="De vries R.P."/>
            <person name="Grigoriev I.V."/>
            <person name="Mortensen U.H."/>
            <person name="Andersen M.R."/>
            <person name="Baker S.E."/>
        </authorList>
    </citation>
    <scope>NUCLEOTIDE SEQUENCE [LARGE SCALE GENOMIC DNA]</scope>
    <source>
        <strain evidence="3 4">CBS 114.80</strain>
    </source>
</reference>
<dbReference type="AlphaFoldDB" id="A0A2V5JD17"/>
<dbReference type="GO" id="GO:0016787">
    <property type="term" value="F:hydrolase activity"/>
    <property type="evidence" value="ECO:0007669"/>
    <property type="project" value="UniProtKB-KW"/>
</dbReference>
<keyword evidence="1 3" id="KW-0378">Hydrolase</keyword>
<protein>
    <submittedName>
        <fullName evidence="3">Alpha/beta-hydrolase</fullName>
    </submittedName>
</protein>
<dbReference type="Pfam" id="PF07859">
    <property type="entry name" value="Abhydrolase_3"/>
    <property type="match status" value="1"/>
</dbReference>